<dbReference type="NCBIfam" id="TIGR01494">
    <property type="entry name" value="ATPase_P-type"/>
    <property type="match status" value="3"/>
</dbReference>
<keyword evidence="5" id="KW-1003">Cell membrane</keyword>
<keyword evidence="6" id="KW-0597">Phosphoprotein</keyword>
<dbReference type="GO" id="GO:0005388">
    <property type="term" value="F:P-type calcium transporter activity"/>
    <property type="evidence" value="ECO:0007669"/>
    <property type="project" value="UniProtKB-EC"/>
</dbReference>
<dbReference type="InterPro" id="IPR023299">
    <property type="entry name" value="ATPase_P-typ_cyto_dom_N"/>
</dbReference>
<evidence type="ECO:0000256" key="4">
    <source>
        <dbReference type="ARBA" id="ARBA00022448"/>
    </source>
</evidence>
<dbReference type="CDD" id="cd02089">
    <property type="entry name" value="P-type_ATPase_Ca_prok"/>
    <property type="match status" value="1"/>
</dbReference>
<dbReference type="GO" id="GO:0036376">
    <property type="term" value="P:sodium ion export across plasma membrane"/>
    <property type="evidence" value="ECO:0007669"/>
    <property type="project" value="TreeGrafter"/>
</dbReference>
<evidence type="ECO:0000256" key="8">
    <source>
        <dbReference type="ARBA" id="ARBA00022692"/>
    </source>
</evidence>
<evidence type="ECO:0000256" key="1">
    <source>
        <dbReference type="ARBA" id="ARBA00004651"/>
    </source>
</evidence>
<dbReference type="InterPro" id="IPR044492">
    <property type="entry name" value="P_typ_ATPase_HD_dom"/>
</dbReference>
<keyword evidence="4" id="KW-0813">Transport</keyword>
<evidence type="ECO:0000256" key="5">
    <source>
        <dbReference type="ARBA" id="ARBA00022475"/>
    </source>
</evidence>
<dbReference type="EC" id="7.2.2.10" evidence="3"/>
<dbReference type="Pfam" id="PF13246">
    <property type="entry name" value="Cation_ATPase"/>
    <property type="match status" value="1"/>
</dbReference>
<dbReference type="InterPro" id="IPR023214">
    <property type="entry name" value="HAD_sf"/>
</dbReference>
<dbReference type="InterPro" id="IPR059000">
    <property type="entry name" value="ATPase_P-type_domA"/>
</dbReference>
<dbReference type="GO" id="GO:0005524">
    <property type="term" value="F:ATP binding"/>
    <property type="evidence" value="ECO:0007669"/>
    <property type="project" value="UniProtKB-KW"/>
</dbReference>
<dbReference type="PRINTS" id="PR00120">
    <property type="entry name" value="HATPASE"/>
</dbReference>
<dbReference type="FunFam" id="3.40.50.1000:FF:000001">
    <property type="entry name" value="Phospholipid-transporting ATPase IC"/>
    <property type="match status" value="1"/>
</dbReference>
<evidence type="ECO:0000256" key="12">
    <source>
        <dbReference type="ARBA" id="ARBA00022840"/>
    </source>
</evidence>
<dbReference type="GO" id="GO:0005886">
    <property type="term" value="C:plasma membrane"/>
    <property type="evidence" value="ECO:0007669"/>
    <property type="project" value="UniProtKB-SubCell"/>
</dbReference>
<comment type="subcellular location">
    <subcellularLocation>
        <location evidence="1">Cell membrane</location>
        <topology evidence="1">Multi-pass membrane protein</topology>
    </subcellularLocation>
</comment>
<evidence type="ECO:0000256" key="15">
    <source>
        <dbReference type="ARBA" id="ARBA00023065"/>
    </source>
</evidence>
<feature type="domain" description="Cation-transporting P-type ATPase N-terminal" evidence="18">
    <location>
        <begin position="6"/>
        <end position="80"/>
    </location>
</feature>
<accession>A0A5M8P572</accession>
<evidence type="ECO:0000256" key="16">
    <source>
        <dbReference type="ARBA" id="ARBA00023136"/>
    </source>
</evidence>
<feature type="transmembrane region" description="Helical" evidence="17">
    <location>
        <begin position="718"/>
        <end position="741"/>
    </location>
</feature>
<dbReference type="InterPro" id="IPR018303">
    <property type="entry name" value="ATPase_P-typ_P_site"/>
</dbReference>
<organism evidence="19 20">
    <name type="scientific">Candidatus Ordinivivax streblomastigis</name>
    <dbReference type="NCBI Taxonomy" id="2540710"/>
    <lineage>
        <taxon>Bacteria</taxon>
        <taxon>Pseudomonadati</taxon>
        <taxon>Bacteroidota</taxon>
        <taxon>Bacteroidia</taxon>
        <taxon>Bacteroidales</taxon>
        <taxon>Candidatus Ordinivivax</taxon>
    </lineage>
</organism>
<dbReference type="InterPro" id="IPR008250">
    <property type="entry name" value="ATPase_P-typ_transduc_dom_A_sf"/>
</dbReference>
<dbReference type="EMBL" id="SNRX01000001">
    <property type="protein sequence ID" value="KAA6303528.1"/>
    <property type="molecule type" value="Genomic_DNA"/>
</dbReference>
<dbReference type="GO" id="GO:0006883">
    <property type="term" value="P:intracellular sodium ion homeostasis"/>
    <property type="evidence" value="ECO:0007669"/>
    <property type="project" value="TreeGrafter"/>
</dbReference>
<feature type="transmembrane region" description="Helical" evidence="17">
    <location>
        <begin position="689"/>
        <end position="712"/>
    </location>
</feature>
<dbReference type="InterPro" id="IPR006068">
    <property type="entry name" value="ATPase_P-typ_cation-transptr_C"/>
</dbReference>
<proteinExistence type="inferred from homology"/>
<feature type="transmembrane region" description="Helical" evidence="17">
    <location>
        <begin position="867"/>
        <end position="888"/>
    </location>
</feature>
<keyword evidence="15" id="KW-0406">Ion transport</keyword>
<dbReference type="SFLD" id="SFLDS00003">
    <property type="entry name" value="Haloacid_Dehalogenase"/>
    <property type="match status" value="1"/>
</dbReference>
<dbReference type="GO" id="GO:0005391">
    <property type="term" value="F:P-type sodium:potassium-exchanging transporter activity"/>
    <property type="evidence" value="ECO:0007669"/>
    <property type="project" value="TreeGrafter"/>
</dbReference>
<dbReference type="InterPro" id="IPR036412">
    <property type="entry name" value="HAD-like_sf"/>
</dbReference>
<keyword evidence="13" id="KW-1278">Translocase</keyword>
<keyword evidence="8 17" id="KW-0812">Transmembrane</keyword>
<evidence type="ECO:0000256" key="10">
    <source>
        <dbReference type="ARBA" id="ARBA00022741"/>
    </source>
</evidence>
<evidence type="ECO:0000256" key="14">
    <source>
        <dbReference type="ARBA" id="ARBA00022989"/>
    </source>
</evidence>
<dbReference type="NCBIfam" id="TIGR01517">
    <property type="entry name" value="ATPase-IIB_Ca"/>
    <property type="match status" value="1"/>
</dbReference>
<protein>
    <recommendedName>
        <fullName evidence="3">P-type Ca(2+) transporter</fullName>
        <ecNumber evidence="3">7.2.2.10</ecNumber>
    </recommendedName>
</protein>
<evidence type="ECO:0000259" key="18">
    <source>
        <dbReference type="SMART" id="SM00831"/>
    </source>
</evidence>
<dbReference type="FunFam" id="3.40.50.1000:FF:000028">
    <property type="entry name" value="Calcium-transporting P-type ATPase, putative"/>
    <property type="match status" value="1"/>
</dbReference>
<keyword evidence="14 17" id="KW-1133">Transmembrane helix</keyword>
<keyword evidence="7" id="KW-0109">Calcium transport</keyword>
<dbReference type="GO" id="GO:1902600">
    <property type="term" value="P:proton transmembrane transport"/>
    <property type="evidence" value="ECO:0007669"/>
    <property type="project" value="TreeGrafter"/>
</dbReference>
<dbReference type="SUPFAM" id="SSF81653">
    <property type="entry name" value="Calcium ATPase, transduction domain A"/>
    <property type="match status" value="1"/>
</dbReference>
<feature type="transmembrane region" description="Helical" evidence="17">
    <location>
        <begin position="86"/>
        <end position="105"/>
    </location>
</feature>
<feature type="transmembrane region" description="Helical" evidence="17">
    <location>
        <begin position="796"/>
        <end position="816"/>
    </location>
</feature>
<dbReference type="SUPFAM" id="SSF56784">
    <property type="entry name" value="HAD-like"/>
    <property type="match status" value="1"/>
</dbReference>
<evidence type="ECO:0000256" key="7">
    <source>
        <dbReference type="ARBA" id="ARBA00022568"/>
    </source>
</evidence>
<dbReference type="AlphaFoldDB" id="A0A5M8P572"/>
<dbReference type="InterPro" id="IPR006408">
    <property type="entry name" value="P-type_ATPase_IIB"/>
</dbReference>
<comment type="similarity">
    <text evidence="2">Belongs to the cation transport ATPase (P-type) (TC 3.A.3) family. Type IIA subfamily.</text>
</comment>
<feature type="transmembrane region" description="Helical" evidence="17">
    <location>
        <begin position="56"/>
        <end position="80"/>
    </location>
</feature>
<evidence type="ECO:0000313" key="20">
    <source>
        <dbReference type="Proteomes" id="UP000324575"/>
    </source>
</evidence>
<evidence type="ECO:0000313" key="19">
    <source>
        <dbReference type="EMBL" id="KAA6303528.1"/>
    </source>
</evidence>
<evidence type="ECO:0000256" key="3">
    <source>
        <dbReference type="ARBA" id="ARBA00012790"/>
    </source>
</evidence>
<dbReference type="Gene3D" id="2.70.150.10">
    <property type="entry name" value="Calcium-transporting ATPase, cytoplasmic transduction domain A"/>
    <property type="match status" value="1"/>
</dbReference>
<dbReference type="InterPro" id="IPR023298">
    <property type="entry name" value="ATPase_P-typ_TM_dom_sf"/>
</dbReference>
<keyword evidence="12" id="KW-0067">ATP-binding</keyword>
<evidence type="ECO:0000256" key="17">
    <source>
        <dbReference type="SAM" id="Phobius"/>
    </source>
</evidence>
<dbReference type="GO" id="GO:0030007">
    <property type="term" value="P:intracellular potassium ion homeostasis"/>
    <property type="evidence" value="ECO:0007669"/>
    <property type="project" value="TreeGrafter"/>
</dbReference>
<keyword evidence="16 17" id="KW-0472">Membrane</keyword>
<gene>
    <name evidence="19" type="ORF">EZS26_000079</name>
</gene>
<evidence type="ECO:0000256" key="9">
    <source>
        <dbReference type="ARBA" id="ARBA00022723"/>
    </source>
</evidence>
<feature type="transmembrane region" description="Helical" evidence="17">
    <location>
        <begin position="828"/>
        <end position="847"/>
    </location>
</feature>
<name>A0A5M8P572_9BACT</name>
<dbReference type="SFLD" id="SFLDG00002">
    <property type="entry name" value="C1.7:_P-type_atpase_like"/>
    <property type="match status" value="1"/>
</dbReference>
<keyword evidence="10" id="KW-0547">Nucleotide-binding</keyword>
<dbReference type="GO" id="GO:0016887">
    <property type="term" value="F:ATP hydrolysis activity"/>
    <property type="evidence" value="ECO:0007669"/>
    <property type="project" value="InterPro"/>
</dbReference>
<dbReference type="SMART" id="SM00831">
    <property type="entry name" value="Cation_ATPase_N"/>
    <property type="match status" value="1"/>
</dbReference>
<evidence type="ECO:0000256" key="13">
    <source>
        <dbReference type="ARBA" id="ARBA00022967"/>
    </source>
</evidence>
<dbReference type="Gene3D" id="3.40.1110.10">
    <property type="entry name" value="Calcium-transporting ATPase, cytoplasmic domain N"/>
    <property type="match status" value="1"/>
</dbReference>
<feature type="transmembrane region" description="Helical" evidence="17">
    <location>
        <begin position="280"/>
        <end position="303"/>
    </location>
</feature>
<reference evidence="19 20" key="1">
    <citation type="submission" date="2019-03" db="EMBL/GenBank/DDBJ databases">
        <title>Single cell metagenomics reveals metabolic interactions within the superorganism composed of flagellate Streblomastix strix and complex community of Bacteroidetes bacteria on its surface.</title>
        <authorList>
            <person name="Treitli S.C."/>
            <person name="Kolisko M."/>
            <person name="Husnik F."/>
            <person name="Keeling P."/>
            <person name="Hampl V."/>
        </authorList>
    </citation>
    <scope>NUCLEOTIDE SEQUENCE [LARGE SCALE GENOMIC DNA]</scope>
    <source>
        <strain evidence="19">St1</strain>
    </source>
</reference>
<dbReference type="Pfam" id="PF00122">
    <property type="entry name" value="E1-E2_ATPase"/>
    <property type="match status" value="1"/>
</dbReference>
<dbReference type="PROSITE" id="PS00154">
    <property type="entry name" value="ATPASE_E1_E2"/>
    <property type="match status" value="1"/>
</dbReference>
<evidence type="ECO:0000256" key="11">
    <source>
        <dbReference type="ARBA" id="ARBA00022837"/>
    </source>
</evidence>
<dbReference type="PANTHER" id="PTHR43294">
    <property type="entry name" value="SODIUM/POTASSIUM-TRANSPORTING ATPASE SUBUNIT ALPHA"/>
    <property type="match status" value="1"/>
</dbReference>
<comment type="caution">
    <text evidence="19">The sequence shown here is derived from an EMBL/GenBank/DDBJ whole genome shotgun (WGS) entry which is preliminary data.</text>
</comment>
<dbReference type="InterPro" id="IPR050510">
    <property type="entry name" value="Cation_transp_ATPase_P-type"/>
</dbReference>
<evidence type="ECO:0000256" key="6">
    <source>
        <dbReference type="ARBA" id="ARBA00022553"/>
    </source>
</evidence>
<dbReference type="Gene3D" id="1.20.1110.10">
    <property type="entry name" value="Calcium-transporting ATPase, transmembrane domain"/>
    <property type="match status" value="1"/>
</dbReference>
<dbReference type="FunFam" id="2.70.150.10:FF:000016">
    <property type="entry name" value="Calcium-transporting P-type ATPase putative"/>
    <property type="match status" value="1"/>
</dbReference>
<dbReference type="SUPFAM" id="SSF81660">
    <property type="entry name" value="Metal cation-transporting ATPase, ATP-binding domain N"/>
    <property type="match status" value="1"/>
</dbReference>
<dbReference type="Pfam" id="PF00690">
    <property type="entry name" value="Cation_ATPase_N"/>
    <property type="match status" value="1"/>
</dbReference>
<dbReference type="Pfam" id="PF00689">
    <property type="entry name" value="Cation_ATPase_C"/>
    <property type="match status" value="1"/>
</dbReference>
<dbReference type="Proteomes" id="UP000324575">
    <property type="component" value="Unassembled WGS sequence"/>
</dbReference>
<evidence type="ECO:0000256" key="2">
    <source>
        <dbReference type="ARBA" id="ARBA00005675"/>
    </source>
</evidence>
<feature type="transmembrane region" description="Helical" evidence="17">
    <location>
        <begin position="761"/>
        <end position="784"/>
    </location>
</feature>
<dbReference type="SFLD" id="SFLDF00027">
    <property type="entry name" value="p-type_atpase"/>
    <property type="match status" value="1"/>
</dbReference>
<dbReference type="InterPro" id="IPR004014">
    <property type="entry name" value="ATPase_P-typ_cation-transptr_N"/>
</dbReference>
<keyword evidence="11" id="KW-0106">Calcium</keyword>
<dbReference type="Gene3D" id="3.40.50.1000">
    <property type="entry name" value="HAD superfamily/HAD-like"/>
    <property type="match status" value="1"/>
</dbReference>
<dbReference type="GO" id="GO:1990573">
    <property type="term" value="P:potassium ion import across plasma membrane"/>
    <property type="evidence" value="ECO:0007669"/>
    <property type="project" value="TreeGrafter"/>
</dbReference>
<dbReference type="PRINTS" id="PR00119">
    <property type="entry name" value="CATATPASE"/>
</dbReference>
<feature type="transmembrane region" description="Helical" evidence="17">
    <location>
        <begin position="253"/>
        <end position="274"/>
    </location>
</feature>
<sequence length="895" mass="97268">MLQQKHYYNQTGEAVADELRTSLSKSLTDTEAKARLATFGYNEFQKKKSKSLFAKFLMQFESFMIIILMVAAVVSGITGYIQDEGFTDALIILLIVVVNAIIGVMQEDRAERSLEALEKMAAPQCKVVRDGNVKTIESRELVPGDIVVLDTGDSIPADLRWIEAVNLKIQEATLTGESLPSEKTTTAIVYADVPLGDRNNLGFSSTNVVYGRGKGIVISTGMNTEVGKIAAMIQATPDQQTPLQHKLDVLGKYLGIGALIICVLIFAVGVLHGVSWLSMFMIAVSLAAAAIPEGLPAVSTIVLSIGVQRLAKRNAIVRTLPSVETLGSTTVICSDKTGTLTQNKMTVVKMFTNGKAEDLDEILKTATLSDDQKQLIRAAILSNDAKLSEENGLYTTTGDPTETALIDWGIRFGFNKNELESEHRRVAEIPFDSERKLMTTVHQLDDNYLAVYTKGGLDELLACCTKIRENGQVRALTEEDKQLIRESNKQLAENALRVLAMACNRIETLPASVETRTVEKELVFVGMVGMIDPPRPEVRMAVLKCREAGIKPVMITGDHLITAVAIAKSLGIMYDDDLAITGTDVENKTDDELREQVHHISVYARVSPEHKVRIVKAFQSNGEVVAMTGDGVNDAPALKLADIGAAMGIVGTDVSKEAADIVLTDDNFSTIVSSVEEGRRIYDNIMKAIEFLLSSNVGEIIVLFTAVMANWATPLLPIHILWINLVTDSLPALALSVDPAASDVMKRKPINSKKPILSKSFSTLIGLQGIMIGLLSLTAFQIGLHTTPDSANALDVARAMCFAVLAFTQLSHVFNVRSHSHSAFRGFFNNKMLLGAIAVSAGLMLIVLEVPFLHDLFHIAHLTMTQWVWVVVLSIAPIPIVEMVKGVARSASTPS</sequence>
<dbReference type="SUPFAM" id="SSF81665">
    <property type="entry name" value="Calcium ATPase, transmembrane domain M"/>
    <property type="match status" value="1"/>
</dbReference>
<keyword evidence="9" id="KW-0479">Metal-binding</keyword>
<dbReference type="InterPro" id="IPR001757">
    <property type="entry name" value="P_typ_ATPase"/>
</dbReference>
<dbReference type="FunFam" id="3.40.1110.10:FF:000053">
    <property type="entry name" value="Cation-transporting ATPase, E1-E2 family"/>
    <property type="match status" value="1"/>
</dbReference>
<dbReference type="PANTHER" id="PTHR43294:SF21">
    <property type="entry name" value="CATION TRANSPORTING ATPASE"/>
    <property type="match status" value="1"/>
</dbReference>
<dbReference type="GO" id="GO:0046872">
    <property type="term" value="F:metal ion binding"/>
    <property type="evidence" value="ECO:0007669"/>
    <property type="project" value="UniProtKB-KW"/>
</dbReference>